<keyword evidence="7" id="KW-0456">Lyase</keyword>
<evidence type="ECO:0000256" key="1">
    <source>
        <dbReference type="ARBA" id="ARBA00001913"/>
    </source>
</evidence>
<evidence type="ECO:0000256" key="2">
    <source>
        <dbReference type="ARBA" id="ARBA00004613"/>
    </source>
</evidence>
<dbReference type="GO" id="GO:0005576">
    <property type="term" value="C:extracellular region"/>
    <property type="evidence" value="ECO:0007669"/>
    <property type="project" value="UniProtKB-SubCell"/>
</dbReference>
<sequence length="194" mass="21072">MARMRRIVFSILWLVLFSPLALAQVWHVSGDGKDTNDGKTPQTAFRSLQKAAELVEPGDVVWIGDGTYTNDDTGNGSAVLSITRSGRPDAWISWKARPGHKPVVRPVGWNGIHVSGSYHILEGLTVVGNNDSIVLLAAQEDAKKPKPNPFFNTNGIFVNGRLNKPDQKPHHVIIRNCSVSKCAGGGLSGLKWIT</sequence>
<evidence type="ECO:0000256" key="5">
    <source>
        <dbReference type="ARBA" id="ARBA00022729"/>
    </source>
</evidence>
<evidence type="ECO:0000313" key="11">
    <source>
        <dbReference type="Proteomes" id="UP000009309"/>
    </source>
</evidence>
<dbReference type="eggNOG" id="COG2931">
    <property type="taxonomic scope" value="Bacteria"/>
</dbReference>
<comment type="subcellular location">
    <subcellularLocation>
        <location evidence="2">Secreted</location>
    </subcellularLocation>
</comment>
<name>I2GHQ3_9BACT</name>
<comment type="cofactor">
    <cofactor evidence="1">
        <name>Ca(2+)</name>
        <dbReference type="ChEBI" id="CHEBI:29108"/>
    </cofactor>
</comment>
<keyword evidence="11" id="KW-1185">Reference proteome</keyword>
<keyword evidence="5 9" id="KW-0732">Signal</keyword>
<dbReference type="Proteomes" id="UP000009309">
    <property type="component" value="Unassembled WGS sequence"/>
</dbReference>
<dbReference type="AlphaFoldDB" id="I2GHQ3"/>
<dbReference type="STRING" id="1185876.BN8_02523"/>
<dbReference type="InterPro" id="IPR012334">
    <property type="entry name" value="Pectin_lyas_fold"/>
</dbReference>
<evidence type="ECO:0000256" key="8">
    <source>
        <dbReference type="ARBA" id="ARBA00038263"/>
    </source>
</evidence>
<dbReference type="SUPFAM" id="SSF51126">
    <property type="entry name" value="Pectin lyase-like"/>
    <property type="match status" value="1"/>
</dbReference>
<dbReference type="GO" id="GO:0016837">
    <property type="term" value="F:carbon-oxygen lyase activity, acting on polysaccharides"/>
    <property type="evidence" value="ECO:0007669"/>
    <property type="project" value="TreeGrafter"/>
</dbReference>
<dbReference type="Gene3D" id="2.160.20.10">
    <property type="entry name" value="Single-stranded right-handed beta-helix, Pectin lyase-like"/>
    <property type="match status" value="1"/>
</dbReference>
<feature type="signal peptide" evidence="9">
    <location>
        <begin position="1"/>
        <end position="23"/>
    </location>
</feature>
<evidence type="ECO:0000256" key="7">
    <source>
        <dbReference type="ARBA" id="ARBA00023239"/>
    </source>
</evidence>
<dbReference type="PANTHER" id="PTHR40088:SF1">
    <property type="entry name" value="PECTATE LYASE PEL9"/>
    <property type="match status" value="1"/>
</dbReference>
<gene>
    <name evidence="10" type="ORF">BN8_02523</name>
</gene>
<evidence type="ECO:0000256" key="4">
    <source>
        <dbReference type="ARBA" id="ARBA00022723"/>
    </source>
</evidence>
<evidence type="ECO:0000256" key="6">
    <source>
        <dbReference type="ARBA" id="ARBA00022837"/>
    </source>
</evidence>
<dbReference type="InterPro" id="IPR011050">
    <property type="entry name" value="Pectin_lyase_fold/virulence"/>
</dbReference>
<keyword evidence="3" id="KW-0964">Secreted</keyword>
<keyword evidence="4" id="KW-0479">Metal-binding</keyword>
<dbReference type="PANTHER" id="PTHR40088">
    <property type="entry name" value="PECTATE LYASE (EUROFUNG)"/>
    <property type="match status" value="1"/>
</dbReference>
<feature type="chain" id="PRO_5003659552" evidence="9">
    <location>
        <begin position="24"/>
        <end position="194"/>
    </location>
</feature>
<organism evidence="10 11">
    <name type="scientific">Fibrisoma limi BUZ 3</name>
    <dbReference type="NCBI Taxonomy" id="1185876"/>
    <lineage>
        <taxon>Bacteria</taxon>
        <taxon>Pseudomonadati</taxon>
        <taxon>Bacteroidota</taxon>
        <taxon>Cytophagia</taxon>
        <taxon>Cytophagales</taxon>
        <taxon>Spirosomataceae</taxon>
        <taxon>Fibrisoma</taxon>
    </lineage>
</organism>
<dbReference type="GO" id="GO:0046872">
    <property type="term" value="F:metal ion binding"/>
    <property type="evidence" value="ECO:0007669"/>
    <property type="project" value="UniProtKB-KW"/>
</dbReference>
<reference evidence="10 11" key="1">
    <citation type="journal article" date="2012" name="J. Bacteriol.">
        <title>Genome Sequence of the Filamentous Bacterium Fibrisoma limi BUZ 3T.</title>
        <authorList>
            <person name="Filippini M."/>
            <person name="Qi W."/>
            <person name="Jaenicke S."/>
            <person name="Goesmann A."/>
            <person name="Smits T.H."/>
            <person name="Bagheri H.C."/>
        </authorList>
    </citation>
    <scope>NUCLEOTIDE SEQUENCE [LARGE SCALE GENOMIC DNA]</scope>
    <source>
        <strain evidence="11">BUZ 3T</strain>
    </source>
</reference>
<comment type="similarity">
    <text evidence="8">Belongs to the polysaccharide lyase 9 family.</text>
</comment>
<evidence type="ECO:0000256" key="3">
    <source>
        <dbReference type="ARBA" id="ARBA00022525"/>
    </source>
</evidence>
<evidence type="ECO:0000256" key="9">
    <source>
        <dbReference type="SAM" id="SignalP"/>
    </source>
</evidence>
<comment type="caution">
    <text evidence="10">The sequence shown here is derived from an EMBL/GenBank/DDBJ whole genome shotgun (WGS) entry which is preliminary data.</text>
</comment>
<proteinExistence type="inferred from homology"/>
<keyword evidence="6" id="KW-0106">Calcium</keyword>
<protein>
    <submittedName>
        <fullName evidence="10">Parallel beta-helix repeat-containing protein</fullName>
    </submittedName>
</protein>
<dbReference type="EMBL" id="CAIT01000006">
    <property type="protein sequence ID" value="CCH53428.1"/>
    <property type="molecule type" value="Genomic_DNA"/>
</dbReference>
<evidence type="ECO:0000313" key="10">
    <source>
        <dbReference type="EMBL" id="CCH53428.1"/>
    </source>
</evidence>
<dbReference type="InterPro" id="IPR052052">
    <property type="entry name" value="Polysaccharide_Lyase_9"/>
</dbReference>
<accession>I2GHQ3</accession>